<organism evidence="3 4">
    <name type="scientific">Botrytis elliptica</name>
    <dbReference type="NCBI Taxonomy" id="278938"/>
    <lineage>
        <taxon>Eukaryota</taxon>
        <taxon>Fungi</taxon>
        <taxon>Dikarya</taxon>
        <taxon>Ascomycota</taxon>
        <taxon>Pezizomycotina</taxon>
        <taxon>Leotiomycetes</taxon>
        <taxon>Helotiales</taxon>
        <taxon>Sclerotiniaceae</taxon>
        <taxon>Botrytis</taxon>
    </lineage>
</organism>
<protein>
    <submittedName>
        <fullName evidence="3">Uncharacterized protein</fullName>
    </submittedName>
</protein>
<evidence type="ECO:0000313" key="4">
    <source>
        <dbReference type="Proteomes" id="UP000297229"/>
    </source>
</evidence>
<dbReference type="AlphaFoldDB" id="A0A4Z1K5Q4"/>
<dbReference type="Proteomes" id="UP000297229">
    <property type="component" value="Unassembled WGS sequence"/>
</dbReference>
<evidence type="ECO:0000256" key="2">
    <source>
        <dbReference type="SAM" id="MobiDB-lite"/>
    </source>
</evidence>
<gene>
    <name evidence="3" type="ORF">BELL_0144g00210</name>
</gene>
<sequence length="403" mass="46233">MENTRKRKSVRFSGIDSDSEEPPSMPLAPRIGTSQTVSNSQTPRVETSQDASNSQTPRVGLSQTVSNSQIPRVETSQNASNSQTPRAGISQAGSNPQTPRVGTSQNASNSQTPRVGLSQTVSNSQIPRAGISQTGSNPHIHRRIEAALASVHIMDPVPLERRRHRRMRVRETMESTNGPWDKEREELIAYANKLARFESTRLQIIRSKKENLTATEVEVIEELKRQDERRAKSEERWEEELKNNSGLIKSVTKIKRRNSIRKTLKQEKIAYEAVKDNLKTQARDAECEVDREYLRKKEMDYEIKRLWEAEATRWEMELEIPTLLRKSGLPTEERDYLNISIGNSYVHKRWCMAGPVDREPWSYRNNERKMVCEDCRADEIWNNRMQESSELPGTPLQVVNPLV</sequence>
<feature type="compositionally biased region" description="Basic residues" evidence="2">
    <location>
        <begin position="1"/>
        <end position="10"/>
    </location>
</feature>
<proteinExistence type="predicted"/>
<evidence type="ECO:0000313" key="3">
    <source>
        <dbReference type="EMBL" id="TGO76657.1"/>
    </source>
</evidence>
<evidence type="ECO:0000256" key="1">
    <source>
        <dbReference type="SAM" id="Coils"/>
    </source>
</evidence>
<feature type="region of interest" description="Disordered" evidence="2">
    <location>
        <begin position="1"/>
        <end position="139"/>
    </location>
</feature>
<keyword evidence="1" id="KW-0175">Coiled coil</keyword>
<feature type="coiled-coil region" evidence="1">
    <location>
        <begin position="261"/>
        <end position="295"/>
    </location>
</feature>
<accession>A0A4Z1K5Q4</accession>
<feature type="compositionally biased region" description="Polar residues" evidence="2">
    <location>
        <begin position="32"/>
        <end position="137"/>
    </location>
</feature>
<comment type="caution">
    <text evidence="3">The sequence shown here is derived from an EMBL/GenBank/DDBJ whole genome shotgun (WGS) entry which is preliminary data.</text>
</comment>
<reference evidence="3 4" key="1">
    <citation type="submission" date="2017-12" db="EMBL/GenBank/DDBJ databases">
        <title>Comparative genomics of Botrytis spp.</title>
        <authorList>
            <person name="Valero-Jimenez C.A."/>
            <person name="Tapia P."/>
            <person name="Veloso J."/>
            <person name="Silva-Moreno E."/>
            <person name="Staats M."/>
            <person name="Valdes J.H."/>
            <person name="Van Kan J.A.L."/>
        </authorList>
    </citation>
    <scope>NUCLEOTIDE SEQUENCE [LARGE SCALE GENOMIC DNA]</scope>
    <source>
        <strain evidence="3 4">Be9601</strain>
    </source>
</reference>
<keyword evidence="4" id="KW-1185">Reference proteome</keyword>
<dbReference type="EMBL" id="PQXM01000143">
    <property type="protein sequence ID" value="TGO76657.1"/>
    <property type="molecule type" value="Genomic_DNA"/>
</dbReference>
<dbReference type="OrthoDB" id="3518672at2759"/>
<name>A0A4Z1K5Q4_9HELO</name>